<gene>
    <name evidence="1" type="ORF">EF294_03345</name>
</gene>
<dbReference type="OrthoDB" id="4571973at2"/>
<evidence type="ECO:0000313" key="2">
    <source>
        <dbReference type="Proteomes" id="UP000267536"/>
    </source>
</evidence>
<reference evidence="1 2" key="1">
    <citation type="submission" date="2018-11" db="EMBL/GenBank/DDBJ databases">
        <title>Draft genome sequence of Gordonia sp. RS15-1S isolated from rice stems.</title>
        <authorList>
            <person name="Muangham S."/>
        </authorList>
    </citation>
    <scope>NUCLEOTIDE SEQUENCE [LARGE SCALE GENOMIC DNA]</scope>
    <source>
        <strain evidence="1 2">RS15-1S</strain>
    </source>
</reference>
<evidence type="ECO:0000313" key="1">
    <source>
        <dbReference type="EMBL" id="RPA65785.1"/>
    </source>
</evidence>
<dbReference type="EMBL" id="RKMH01000002">
    <property type="protein sequence ID" value="RPA65785.1"/>
    <property type="molecule type" value="Genomic_DNA"/>
</dbReference>
<dbReference type="AlphaFoldDB" id="A0A3N4GTY0"/>
<organism evidence="1 2">
    <name type="scientific">Gordonia oryzae</name>
    <dbReference type="NCBI Taxonomy" id="2487349"/>
    <lineage>
        <taxon>Bacteria</taxon>
        <taxon>Bacillati</taxon>
        <taxon>Actinomycetota</taxon>
        <taxon>Actinomycetes</taxon>
        <taxon>Mycobacteriales</taxon>
        <taxon>Gordoniaceae</taxon>
        <taxon>Gordonia</taxon>
    </lineage>
</organism>
<keyword evidence="2" id="KW-1185">Reference proteome</keyword>
<accession>A0A3N4GTY0</accession>
<dbReference type="Proteomes" id="UP000267536">
    <property type="component" value="Unassembled WGS sequence"/>
</dbReference>
<name>A0A3N4GTY0_9ACTN</name>
<proteinExistence type="predicted"/>
<sequence>MTAMTDECDALCDDIERDRDALRQAWDDHHDAEQAEGLWCDRNDLLIRIEKLRAEVKRLTPREITTVVELEALPNGGVIRSDEGCIWEKDISGWYEPGSRHEHIASDLALPAAVLYLPEGGE</sequence>
<dbReference type="RefSeq" id="WP_123925587.1">
    <property type="nucleotide sequence ID" value="NZ_JBPSDP010000012.1"/>
</dbReference>
<comment type="caution">
    <text evidence="1">The sequence shown here is derived from an EMBL/GenBank/DDBJ whole genome shotgun (WGS) entry which is preliminary data.</text>
</comment>
<protein>
    <submittedName>
        <fullName evidence="1">Uncharacterized protein</fullName>
    </submittedName>
</protein>